<evidence type="ECO:0000256" key="3">
    <source>
        <dbReference type="ARBA" id="ARBA00022475"/>
    </source>
</evidence>
<keyword evidence="3" id="KW-1003">Cell membrane</keyword>
<evidence type="ECO:0000256" key="4">
    <source>
        <dbReference type="ARBA" id="ARBA00023065"/>
    </source>
</evidence>
<comment type="subcellular location">
    <subcellularLocation>
        <location evidence="1">Cell membrane</location>
        <topology evidence="1">Multi-pass membrane protein</topology>
    </subcellularLocation>
</comment>
<dbReference type="GO" id="GO:0005886">
    <property type="term" value="C:plasma membrane"/>
    <property type="evidence" value="ECO:0007669"/>
    <property type="project" value="UniProtKB-SubCell"/>
</dbReference>
<evidence type="ECO:0000256" key="2">
    <source>
        <dbReference type="ARBA" id="ARBA00022448"/>
    </source>
</evidence>
<proteinExistence type="predicted"/>
<keyword evidence="5" id="KW-1133">Transmembrane helix</keyword>
<comment type="caution">
    <text evidence="6">The sequence shown here is derived from an EMBL/GenBank/DDBJ whole genome shotgun (WGS) entry which is preliminary data.</text>
</comment>
<feature type="transmembrane region" description="Helical" evidence="5">
    <location>
        <begin position="40"/>
        <end position="60"/>
    </location>
</feature>
<dbReference type="AlphaFoldDB" id="A0A835YJP6"/>
<dbReference type="PANTHER" id="PTHR10110">
    <property type="entry name" value="SODIUM/HYDROGEN EXCHANGER"/>
    <property type="match status" value="1"/>
</dbReference>
<dbReference type="GO" id="GO:0051453">
    <property type="term" value="P:regulation of intracellular pH"/>
    <property type="evidence" value="ECO:0007669"/>
    <property type="project" value="TreeGrafter"/>
</dbReference>
<feature type="transmembrane region" description="Helical" evidence="5">
    <location>
        <begin position="80"/>
        <end position="101"/>
    </location>
</feature>
<accession>A0A835YJP6</accession>
<feature type="transmembrane region" description="Helical" evidence="5">
    <location>
        <begin position="6"/>
        <end position="28"/>
    </location>
</feature>
<evidence type="ECO:0000313" key="6">
    <source>
        <dbReference type="EMBL" id="KAG5175836.1"/>
    </source>
</evidence>
<sequence>TDWGYMFAFVAMLYVIRAALVALSWPLLSRGEYGLTPKQGVVLVHSGLRGALSLILALIVDSTESVRITIPAHHRDIIVLFVAGTSVLTLVVQGCSARPLIALLRMDRVTATQERAFAATCNVLETRAESAARHLRESEPFLKNADWSLVWRFVPAPNAYAYWGRVMSGRVTLAPCEVKDLEGAIGGVGEGEGGGCGRGVHRYER</sequence>
<dbReference type="GO" id="GO:0015385">
    <property type="term" value="F:sodium:proton antiporter activity"/>
    <property type="evidence" value="ECO:0007669"/>
    <property type="project" value="InterPro"/>
</dbReference>
<keyword evidence="4" id="KW-0406">Ion transport</keyword>
<keyword evidence="2" id="KW-0813">Transport</keyword>
<dbReference type="OrthoDB" id="441412at2759"/>
<dbReference type="GO" id="GO:0098719">
    <property type="term" value="P:sodium ion import across plasma membrane"/>
    <property type="evidence" value="ECO:0007669"/>
    <property type="project" value="TreeGrafter"/>
</dbReference>
<keyword evidence="7" id="KW-1185">Reference proteome</keyword>
<dbReference type="EMBL" id="JAFCMP010000545">
    <property type="protein sequence ID" value="KAG5175836.1"/>
    <property type="molecule type" value="Genomic_DNA"/>
</dbReference>
<dbReference type="PANTHER" id="PTHR10110:SF86">
    <property type="entry name" value="SODIUM_HYDROGEN EXCHANGER 7"/>
    <property type="match status" value="1"/>
</dbReference>
<evidence type="ECO:0008006" key="8">
    <source>
        <dbReference type="Google" id="ProtNLM"/>
    </source>
</evidence>
<protein>
    <recommendedName>
        <fullName evidence="8">Cation/H+ exchanger domain-containing protein</fullName>
    </recommendedName>
</protein>
<evidence type="ECO:0000256" key="5">
    <source>
        <dbReference type="SAM" id="Phobius"/>
    </source>
</evidence>
<keyword evidence="5" id="KW-0472">Membrane</keyword>
<reference evidence="6" key="1">
    <citation type="submission" date="2021-02" db="EMBL/GenBank/DDBJ databases">
        <title>First Annotated Genome of the Yellow-green Alga Tribonema minus.</title>
        <authorList>
            <person name="Mahan K.M."/>
        </authorList>
    </citation>
    <scope>NUCLEOTIDE SEQUENCE</scope>
    <source>
        <strain evidence="6">UTEX B ZZ1240</strain>
    </source>
</reference>
<name>A0A835YJP6_9STRA</name>
<gene>
    <name evidence="6" type="ORF">JKP88DRAFT_172040</name>
</gene>
<dbReference type="InterPro" id="IPR018422">
    <property type="entry name" value="Cation/H_exchanger_CPA1"/>
</dbReference>
<keyword evidence="5" id="KW-0812">Transmembrane</keyword>
<organism evidence="6 7">
    <name type="scientific">Tribonema minus</name>
    <dbReference type="NCBI Taxonomy" id="303371"/>
    <lineage>
        <taxon>Eukaryota</taxon>
        <taxon>Sar</taxon>
        <taxon>Stramenopiles</taxon>
        <taxon>Ochrophyta</taxon>
        <taxon>PX clade</taxon>
        <taxon>Xanthophyceae</taxon>
        <taxon>Tribonematales</taxon>
        <taxon>Tribonemataceae</taxon>
        <taxon>Tribonema</taxon>
    </lineage>
</organism>
<evidence type="ECO:0000313" key="7">
    <source>
        <dbReference type="Proteomes" id="UP000664859"/>
    </source>
</evidence>
<feature type="non-terminal residue" evidence="6">
    <location>
        <position position="1"/>
    </location>
</feature>
<dbReference type="GO" id="GO:0015386">
    <property type="term" value="F:potassium:proton antiporter activity"/>
    <property type="evidence" value="ECO:0007669"/>
    <property type="project" value="TreeGrafter"/>
</dbReference>
<dbReference type="Proteomes" id="UP000664859">
    <property type="component" value="Unassembled WGS sequence"/>
</dbReference>
<evidence type="ECO:0000256" key="1">
    <source>
        <dbReference type="ARBA" id="ARBA00004651"/>
    </source>
</evidence>